<evidence type="ECO:0000256" key="2">
    <source>
        <dbReference type="ARBA" id="ARBA00022759"/>
    </source>
</evidence>
<accession>A0A9C7QZ67</accession>
<keyword evidence="3 6" id="KW-0227">DNA damage</keyword>
<dbReference type="GO" id="GO:0016787">
    <property type="term" value="F:hydrolase activity"/>
    <property type="evidence" value="ECO:0007669"/>
    <property type="project" value="UniProtKB-KW"/>
</dbReference>
<proteinExistence type="inferred from homology"/>
<sequence length="157" mass="18221">MADVHSPSIRSKNMRAIRNQNTAIEKLLSRVLDEAGITYRTQVSDLPGKPDFVIDDYKAIIFVHGCFWHRHDCYLFKIPATRTDFWLKKIDSNVRRDIDVTRLLTEQGWRELIIWECSLKGRIKLSANALSERIEEWLCASDTHAVIDSKGIHQLNN</sequence>
<evidence type="ECO:0000256" key="1">
    <source>
        <dbReference type="ARBA" id="ARBA00022722"/>
    </source>
</evidence>
<evidence type="ECO:0000313" key="7">
    <source>
        <dbReference type="EMBL" id="HCK03131.1"/>
    </source>
</evidence>
<protein>
    <recommendedName>
        <fullName evidence="6">Very short patch repair endonuclease</fullName>
        <ecNumber evidence="6">3.1.-.-</ecNumber>
    </recommendedName>
</protein>
<comment type="similarity">
    <text evidence="6">Belongs to the vsr family.</text>
</comment>
<name>A0A9C7QZ67_9GAMM</name>
<dbReference type="RefSeq" id="WP_278432211.1">
    <property type="nucleotide sequence ID" value="NZ_DPSM01000031.1"/>
</dbReference>
<evidence type="ECO:0000256" key="5">
    <source>
        <dbReference type="ARBA" id="ARBA00023204"/>
    </source>
</evidence>
<organism evidence="7 8">
    <name type="scientific">Serratia grimesii</name>
    <dbReference type="NCBI Taxonomy" id="82995"/>
    <lineage>
        <taxon>Bacteria</taxon>
        <taxon>Pseudomonadati</taxon>
        <taxon>Pseudomonadota</taxon>
        <taxon>Gammaproteobacteria</taxon>
        <taxon>Enterobacterales</taxon>
        <taxon>Yersiniaceae</taxon>
        <taxon>Serratia</taxon>
    </lineage>
</organism>
<reference evidence="7 8" key="1">
    <citation type="journal article" date="2018" name="Nat. Biotechnol.">
        <title>A standardized bacterial taxonomy based on genome phylogeny substantially revises the tree of life.</title>
        <authorList>
            <person name="Parks D.H."/>
            <person name="Chuvochina M."/>
            <person name="Waite D.W."/>
            <person name="Rinke C."/>
            <person name="Skarshewski A."/>
            <person name="Chaumeil P.A."/>
            <person name="Hugenholtz P."/>
        </authorList>
    </citation>
    <scope>NUCLEOTIDE SEQUENCE [LARGE SCALE GENOMIC DNA]</scope>
    <source>
        <strain evidence="7">UBA11264</strain>
    </source>
</reference>
<dbReference type="GO" id="GO:0004519">
    <property type="term" value="F:endonuclease activity"/>
    <property type="evidence" value="ECO:0007669"/>
    <property type="project" value="UniProtKB-KW"/>
</dbReference>
<dbReference type="AlphaFoldDB" id="A0A9C7QZ67"/>
<dbReference type="PIRSF" id="PIRSF018267">
    <property type="entry name" value="VSR_endonuc"/>
    <property type="match status" value="1"/>
</dbReference>
<dbReference type="EMBL" id="DPSM01000031">
    <property type="protein sequence ID" value="HCK03131.1"/>
    <property type="molecule type" value="Genomic_DNA"/>
</dbReference>
<comment type="caution">
    <text evidence="7">The sequence shown here is derived from an EMBL/GenBank/DDBJ whole genome shotgun (WGS) entry which is preliminary data.</text>
</comment>
<keyword evidence="5 6" id="KW-0234">DNA repair</keyword>
<keyword evidence="4 6" id="KW-0378">Hydrolase</keyword>
<dbReference type="NCBIfam" id="TIGR00632">
    <property type="entry name" value="vsr"/>
    <property type="match status" value="1"/>
</dbReference>
<dbReference type="SUPFAM" id="SSF52980">
    <property type="entry name" value="Restriction endonuclease-like"/>
    <property type="match status" value="1"/>
</dbReference>
<evidence type="ECO:0000256" key="6">
    <source>
        <dbReference type="PIRNR" id="PIRNR018267"/>
    </source>
</evidence>
<dbReference type="Pfam" id="PF03852">
    <property type="entry name" value="Vsr"/>
    <property type="match status" value="1"/>
</dbReference>
<evidence type="ECO:0000256" key="4">
    <source>
        <dbReference type="ARBA" id="ARBA00022801"/>
    </source>
</evidence>
<dbReference type="Gene3D" id="3.40.960.10">
    <property type="entry name" value="VSR Endonuclease"/>
    <property type="match status" value="1"/>
</dbReference>
<dbReference type="InterPro" id="IPR011335">
    <property type="entry name" value="Restrct_endonuc-II-like"/>
</dbReference>
<comment type="function">
    <text evidence="6">May nick specific sequences that contain T:G mispairs resulting from m5C-deamination.</text>
</comment>
<evidence type="ECO:0000256" key="3">
    <source>
        <dbReference type="ARBA" id="ARBA00022763"/>
    </source>
</evidence>
<evidence type="ECO:0000313" key="8">
    <source>
        <dbReference type="Proteomes" id="UP000262210"/>
    </source>
</evidence>
<keyword evidence="2 6" id="KW-0255">Endonuclease</keyword>
<keyword evidence="1 6" id="KW-0540">Nuclease</keyword>
<dbReference type="GO" id="GO:0006298">
    <property type="term" value="P:mismatch repair"/>
    <property type="evidence" value="ECO:0007669"/>
    <property type="project" value="UniProtKB-UniRule"/>
</dbReference>
<dbReference type="CDD" id="cd00221">
    <property type="entry name" value="Vsr"/>
    <property type="match status" value="1"/>
</dbReference>
<gene>
    <name evidence="7" type="ORF">DHV72_24350</name>
</gene>
<dbReference type="Proteomes" id="UP000262210">
    <property type="component" value="Unassembled WGS sequence"/>
</dbReference>
<dbReference type="InterPro" id="IPR004603">
    <property type="entry name" value="DNA_mismatch_endonuc_vsr"/>
</dbReference>
<dbReference type="EC" id="3.1.-.-" evidence="6"/>